<name>L0DFX2_SINAD</name>
<dbReference type="RefSeq" id="WP_015246862.1">
    <property type="nucleotide sequence ID" value="NC_019892.1"/>
</dbReference>
<evidence type="ECO:0000256" key="3">
    <source>
        <dbReference type="ARBA" id="ARBA00022801"/>
    </source>
</evidence>
<dbReference type="eggNOG" id="COG3119">
    <property type="taxonomic scope" value="Bacteria"/>
</dbReference>
<keyword evidence="4" id="KW-0106">Calcium</keyword>
<dbReference type="Gene3D" id="3.30.1120.10">
    <property type="match status" value="1"/>
</dbReference>
<evidence type="ECO:0000256" key="1">
    <source>
        <dbReference type="ARBA" id="ARBA00008779"/>
    </source>
</evidence>
<evidence type="ECO:0000256" key="4">
    <source>
        <dbReference type="ARBA" id="ARBA00022837"/>
    </source>
</evidence>
<protein>
    <submittedName>
        <fullName evidence="7">Arylsulfatase A family protein</fullName>
    </submittedName>
</protein>
<dbReference type="PANTHER" id="PTHR42693:SF53">
    <property type="entry name" value="ENDO-4-O-SULFATASE"/>
    <property type="match status" value="1"/>
</dbReference>
<evidence type="ECO:0000256" key="2">
    <source>
        <dbReference type="ARBA" id="ARBA00022723"/>
    </source>
</evidence>
<dbReference type="HOGENOM" id="CLU_006332_10_4_0"/>
<dbReference type="Pfam" id="PF00884">
    <property type="entry name" value="Sulfatase"/>
    <property type="match status" value="1"/>
</dbReference>
<dbReference type="InterPro" id="IPR050738">
    <property type="entry name" value="Sulfatase"/>
</dbReference>
<dbReference type="InterPro" id="IPR017850">
    <property type="entry name" value="Alkaline_phosphatase_core_sf"/>
</dbReference>
<dbReference type="GO" id="GO:0046872">
    <property type="term" value="F:metal ion binding"/>
    <property type="evidence" value="ECO:0007669"/>
    <property type="project" value="UniProtKB-KW"/>
</dbReference>
<dbReference type="PROSITE" id="PS00523">
    <property type="entry name" value="SULFATASE_1"/>
    <property type="match status" value="1"/>
</dbReference>
<keyword evidence="8" id="KW-1185">Reference proteome</keyword>
<organism evidence="7 8">
    <name type="scientific">Singulisphaera acidiphila (strain ATCC BAA-1392 / DSM 18658 / VKM B-2454 / MOB10)</name>
    <dbReference type="NCBI Taxonomy" id="886293"/>
    <lineage>
        <taxon>Bacteria</taxon>
        <taxon>Pseudomonadati</taxon>
        <taxon>Planctomycetota</taxon>
        <taxon>Planctomycetia</taxon>
        <taxon>Isosphaerales</taxon>
        <taxon>Isosphaeraceae</taxon>
        <taxon>Singulisphaera</taxon>
    </lineage>
</organism>
<reference evidence="7 8" key="1">
    <citation type="submission" date="2012-02" db="EMBL/GenBank/DDBJ databases">
        <title>Complete sequence of chromosome of Singulisphaera acidiphila DSM 18658.</title>
        <authorList>
            <consortium name="US DOE Joint Genome Institute (JGI-PGF)"/>
            <person name="Lucas S."/>
            <person name="Copeland A."/>
            <person name="Lapidus A."/>
            <person name="Glavina del Rio T."/>
            <person name="Dalin E."/>
            <person name="Tice H."/>
            <person name="Bruce D."/>
            <person name="Goodwin L."/>
            <person name="Pitluck S."/>
            <person name="Peters L."/>
            <person name="Ovchinnikova G."/>
            <person name="Chertkov O."/>
            <person name="Kyrpides N."/>
            <person name="Mavromatis K."/>
            <person name="Ivanova N."/>
            <person name="Brettin T."/>
            <person name="Detter J.C."/>
            <person name="Han C."/>
            <person name="Larimer F."/>
            <person name="Land M."/>
            <person name="Hauser L."/>
            <person name="Markowitz V."/>
            <person name="Cheng J.-F."/>
            <person name="Hugenholtz P."/>
            <person name="Woyke T."/>
            <person name="Wu D."/>
            <person name="Tindall B."/>
            <person name="Pomrenke H."/>
            <person name="Brambilla E."/>
            <person name="Klenk H.-P."/>
            <person name="Eisen J.A."/>
        </authorList>
    </citation>
    <scope>NUCLEOTIDE SEQUENCE [LARGE SCALE GENOMIC DNA]</scope>
    <source>
        <strain evidence="8">ATCC BAA-1392 / DSM 18658 / VKM B-2454 / MOB10</strain>
    </source>
</reference>
<comment type="similarity">
    <text evidence="1">Belongs to the sulfatase family.</text>
</comment>
<dbReference type="FunFam" id="3.40.720.10:FF:000070">
    <property type="entry name" value="Arylsulfatase A"/>
    <property type="match status" value="1"/>
</dbReference>
<accession>L0DFX2</accession>
<keyword evidence="2" id="KW-0479">Metal-binding</keyword>
<dbReference type="OrthoDB" id="9783154at2"/>
<dbReference type="InterPro" id="IPR000917">
    <property type="entry name" value="Sulfatase_N"/>
</dbReference>
<dbReference type="PANTHER" id="PTHR42693">
    <property type="entry name" value="ARYLSULFATASE FAMILY MEMBER"/>
    <property type="match status" value="1"/>
</dbReference>
<proteinExistence type="inferred from homology"/>
<dbReference type="AlphaFoldDB" id="L0DFX2"/>
<sequence length="501" mass="55250">MKQREWFVVASLVLVIGSRVHAASPPRPNIVLVMADDVGYGDFSCLGNPIIQTPNVDAFAKQAVRFTDFHVSPTCAPTRAALLTGRHEFKSGVTHTILERERLSLKATTLAQVLKSKGYATGVFGKWHLGDEDAYQPGQRGFDEVFIHGAGGIGQTYAGSGGDAPGNSYFNPAILHNGTFEKTTGYCTDVFFRQALTWIDQERKGDEPFFAYITPNAAHSPLDCPEEYAKRHAGQVPENVAKFYGMIENIDDNFGTLVAKLKDWGIENDTLVIFMTDNGGTAGTRTYNAGMRGTKGTPYQGGTRVPSFWRWPSGFKGDVEVGALTAHLDILPTLAEIVGSPLSEPLRSQVEGRSFLPLLKDPQAEWPDRTLITHVGRWNRGQVEQAKYVNSSIRNGRFTLVNDTELYDLKADPGETKNIIAEHPEVVASLRAAYDVWWQEVFPCLENEAAVGPKVNPFKERYWKQFGGGPDEALRLRMDPARANGEAATIRTYEGKGHPMP</sequence>
<feature type="signal peptide" evidence="5">
    <location>
        <begin position="1"/>
        <end position="22"/>
    </location>
</feature>
<evidence type="ECO:0000259" key="6">
    <source>
        <dbReference type="Pfam" id="PF00884"/>
    </source>
</evidence>
<keyword evidence="5" id="KW-0732">Signal</keyword>
<feature type="domain" description="Sulfatase N-terminal" evidence="6">
    <location>
        <begin position="28"/>
        <end position="339"/>
    </location>
</feature>
<evidence type="ECO:0000313" key="8">
    <source>
        <dbReference type="Proteomes" id="UP000010798"/>
    </source>
</evidence>
<dbReference type="EMBL" id="CP003364">
    <property type="protein sequence ID" value="AGA27718.1"/>
    <property type="molecule type" value="Genomic_DNA"/>
</dbReference>
<dbReference type="Proteomes" id="UP000010798">
    <property type="component" value="Chromosome"/>
</dbReference>
<evidence type="ECO:0000256" key="5">
    <source>
        <dbReference type="SAM" id="SignalP"/>
    </source>
</evidence>
<evidence type="ECO:0000313" key="7">
    <source>
        <dbReference type="EMBL" id="AGA27718.1"/>
    </source>
</evidence>
<dbReference type="KEGG" id="saci:Sinac_3461"/>
<keyword evidence="3" id="KW-0378">Hydrolase</keyword>
<feature type="chain" id="PRO_5003940129" evidence="5">
    <location>
        <begin position="23"/>
        <end position="501"/>
    </location>
</feature>
<dbReference type="InterPro" id="IPR024607">
    <property type="entry name" value="Sulfatase_CS"/>
</dbReference>
<dbReference type="STRING" id="886293.Sinac_3461"/>
<gene>
    <name evidence="7" type="ordered locus">Sinac_3461</name>
</gene>
<dbReference type="CDD" id="cd16146">
    <property type="entry name" value="ARS_like"/>
    <property type="match status" value="1"/>
</dbReference>
<dbReference type="SUPFAM" id="SSF53649">
    <property type="entry name" value="Alkaline phosphatase-like"/>
    <property type="match status" value="1"/>
</dbReference>
<dbReference type="Gene3D" id="3.40.720.10">
    <property type="entry name" value="Alkaline Phosphatase, subunit A"/>
    <property type="match status" value="1"/>
</dbReference>
<dbReference type="GO" id="GO:0004065">
    <property type="term" value="F:arylsulfatase activity"/>
    <property type="evidence" value="ECO:0007669"/>
    <property type="project" value="TreeGrafter"/>
</dbReference>